<gene>
    <name evidence="2" type="ORF">PGTG_01326</name>
</gene>
<dbReference type="KEGG" id="pgr:PGTG_01326"/>
<feature type="region of interest" description="Disordered" evidence="1">
    <location>
        <begin position="161"/>
        <end position="188"/>
    </location>
</feature>
<dbReference type="GeneID" id="10533237"/>
<dbReference type="STRING" id="418459.E3JVC0"/>
<keyword evidence="3" id="KW-1185">Reference proteome</keyword>
<dbReference type="HOGENOM" id="CLU_004591_1_1_1"/>
<name>E3JVC0_PUCGT</name>
<dbReference type="RefSeq" id="XP_003320414.2">
    <property type="nucleotide sequence ID" value="XM_003320366.2"/>
</dbReference>
<accession>E3JVC0</accession>
<dbReference type="PANTHER" id="PTHR31912:SF34">
    <property type="entry name" value="NOTOCHORD-RELATED PROTEIN"/>
    <property type="match status" value="1"/>
</dbReference>
<evidence type="ECO:0000313" key="2">
    <source>
        <dbReference type="EMBL" id="EFP75995.2"/>
    </source>
</evidence>
<reference evidence="3" key="2">
    <citation type="journal article" date="2011" name="Proc. Natl. Acad. Sci. U.S.A.">
        <title>Obligate biotrophy features unraveled by the genomic analysis of rust fungi.</title>
        <authorList>
            <person name="Duplessis S."/>
            <person name="Cuomo C.A."/>
            <person name="Lin Y.-C."/>
            <person name="Aerts A."/>
            <person name="Tisserant E."/>
            <person name="Veneault-Fourrey C."/>
            <person name="Joly D.L."/>
            <person name="Hacquard S."/>
            <person name="Amselem J."/>
            <person name="Cantarel B.L."/>
            <person name="Chiu R."/>
            <person name="Coutinho P.M."/>
            <person name="Feau N."/>
            <person name="Field M."/>
            <person name="Frey P."/>
            <person name="Gelhaye E."/>
            <person name="Goldberg J."/>
            <person name="Grabherr M.G."/>
            <person name="Kodira C.D."/>
            <person name="Kohler A."/>
            <person name="Kuees U."/>
            <person name="Lindquist E.A."/>
            <person name="Lucas S.M."/>
            <person name="Mago R."/>
            <person name="Mauceli E."/>
            <person name="Morin E."/>
            <person name="Murat C."/>
            <person name="Pangilinan J.L."/>
            <person name="Park R."/>
            <person name="Pearson M."/>
            <person name="Quesneville H."/>
            <person name="Rouhier N."/>
            <person name="Sakthikumar S."/>
            <person name="Salamov A.A."/>
            <person name="Schmutz J."/>
            <person name="Selles B."/>
            <person name="Shapiro H."/>
            <person name="Tanguay P."/>
            <person name="Tuskan G.A."/>
            <person name="Henrissat B."/>
            <person name="Van de Peer Y."/>
            <person name="Rouze P."/>
            <person name="Ellis J.G."/>
            <person name="Dodds P.N."/>
            <person name="Schein J.E."/>
            <person name="Zhong S."/>
            <person name="Hamelin R.C."/>
            <person name="Grigoriev I.V."/>
            <person name="Szabo L.J."/>
            <person name="Martin F."/>
        </authorList>
    </citation>
    <scope>NUCLEOTIDE SEQUENCE [LARGE SCALE GENOMIC DNA]</scope>
    <source>
        <strain evidence="3">CRL 75-36-700-3 / race SCCL</strain>
    </source>
</reference>
<sequence>MIAELNGSNHPTIRGGKARGYTLCLTAMPIGNTHELTIALMVRHSRKKVEQKVDERIWYRLPGDKRDKWFCRICGGGGRGSMAKNLHVHESLPFHIDQVRRQADIARAEVAALDELSRGPPDLQWTSALNDPPQQCPTSEAGSPELRRDLDFIDQDKCFSDRSEPVGVESSQSSGSSDTDGWDGLIPDDCPTQDIPGPFFEDEHRDSQGQNTKNTEWWPFRAKEYLISSLIVGHTRTIISRVMYSHVRLMFTLCGTALPDWTTIRRGKTKLRKMIGMDVIGRRSVLNSPVYFLSLQKTLALEIANPLVEPHLRYYPELTEGSSVSRLSQSRKWLKELGTNTRAQMVRHGGRDFYLHELVELKSGLIVIPVFFFESNGCMYARCHTPEIETSFETGELIFMIPKDAPFDSPNLNSLRVDEFAIEYPAMTVANGGLMSDLCGNRLYDVGPNREVIRPMFNPWWLKAAGRVIRHIPICLYADDTSGNSSKKWNKHISYYFTLAGLPPNLTNQHYNCHFLTTSNSAGPMELAEGIVDDLMKLVEEGCVAYDCGLSEEVLVTSGLLCFLADTPMHAEITSTVMPGNSRNPCRTCDLSVGSVAMKKTMAYLQFFLQISADGCWIRNGFRSWLGIIANCYLLWDMSKEARTKTRVAQLGGDLGIKDSVNNEILLFKYSIQAKGAGATAANHAFTKRIADTDRSNPERLFNPFFRVPGKFLGGDFDGCRDTPVEVLHVFLLGVVKYMVRDVMGRAKPAQLGVIEGWYRAFVTTSLNIPSLSPYYMARHSTNFVGKEFKIVLQSAPFVLFTFMTAEERRAWSALCELAPLVFQTRIDDMDSYVSDLRYHIQKFLYHTIKITAQWVNKPKFHMLLHLPDSIERFGPASLFATEKFESYNGVLRNASIHSNRQSPGKDIAITFANYKVLRHLICGGHFQHPKEPGKYVAAGAEVSHLFGDNPLIQKSMDYNGRAAHGDSDFPNPINVRSPPGDKARVPPPLKLHLPGREFFQLHAIQLNAHRRLQKGAFFWYDQPRWVNQVWSDVMRTLRKTGITKFVNIKDVVSTLNVQHNCHAAGCDVKVTGTVRVEREESEENNATVAHENTVDFVVNSLELPGSRTLREWVDLPRGEDEVSDLIPMLEEGLAAWIDAGGDDGDEGEEQLAPEAS</sequence>
<organism evidence="2 3">
    <name type="scientific">Puccinia graminis f. sp. tritici (strain CRL 75-36-700-3 / race SCCL)</name>
    <name type="common">Black stem rust fungus</name>
    <dbReference type="NCBI Taxonomy" id="418459"/>
    <lineage>
        <taxon>Eukaryota</taxon>
        <taxon>Fungi</taxon>
        <taxon>Dikarya</taxon>
        <taxon>Basidiomycota</taxon>
        <taxon>Pucciniomycotina</taxon>
        <taxon>Pucciniomycetes</taxon>
        <taxon>Pucciniales</taxon>
        <taxon>Pucciniaceae</taxon>
        <taxon>Puccinia</taxon>
    </lineage>
</organism>
<dbReference type="VEuPathDB" id="FungiDB:PGTG_01326"/>
<dbReference type="InParanoid" id="E3JVC0"/>
<feature type="compositionally biased region" description="Polar residues" evidence="1">
    <location>
        <begin position="124"/>
        <end position="141"/>
    </location>
</feature>
<dbReference type="AlphaFoldDB" id="E3JVC0"/>
<feature type="region of interest" description="Disordered" evidence="1">
    <location>
        <begin position="118"/>
        <end position="147"/>
    </location>
</feature>
<evidence type="ECO:0000256" key="1">
    <source>
        <dbReference type="SAM" id="MobiDB-lite"/>
    </source>
</evidence>
<evidence type="ECO:0000313" key="3">
    <source>
        <dbReference type="Proteomes" id="UP000008783"/>
    </source>
</evidence>
<protein>
    <submittedName>
        <fullName evidence="2">Uncharacterized protein</fullName>
    </submittedName>
</protein>
<proteinExistence type="predicted"/>
<dbReference type="EMBL" id="DS178264">
    <property type="protein sequence ID" value="EFP75995.2"/>
    <property type="molecule type" value="Genomic_DNA"/>
</dbReference>
<dbReference type="PANTHER" id="PTHR31912">
    <property type="entry name" value="IP13529P"/>
    <property type="match status" value="1"/>
</dbReference>
<dbReference type="OrthoDB" id="2246127at2759"/>
<feature type="compositionally biased region" description="Low complexity" evidence="1">
    <location>
        <begin position="165"/>
        <end position="177"/>
    </location>
</feature>
<dbReference type="Proteomes" id="UP000008783">
    <property type="component" value="Unassembled WGS sequence"/>
</dbReference>
<reference key="1">
    <citation type="submission" date="2007-01" db="EMBL/GenBank/DDBJ databases">
        <title>The Genome Sequence of Puccinia graminis f. sp. tritici Strain CRL 75-36-700-3.</title>
        <authorList>
            <consortium name="The Broad Institute Genome Sequencing Platform"/>
            <person name="Birren B."/>
            <person name="Lander E."/>
            <person name="Galagan J."/>
            <person name="Nusbaum C."/>
            <person name="Devon K."/>
            <person name="Cuomo C."/>
            <person name="Jaffe D."/>
            <person name="Butler J."/>
            <person name="Alvarez P."/>
            <person name="Gnerre S."/>
            <person name="Grabherr M."/>
            <person name="Mauceli E."/>
            <person name="Brockman W."/>
            <person name="Young S."/>
            <person name="LaButti K."/>
            <person name="Sykes S."/>
            <person name="DeCaprio D."/>
            <person name="Crawford M."/>
            <person name="Koehrsen M."/>
            <person name="Engels R."/>
            <person name="Montgomery P."/>
            <person name="Pearson M."/>
            <person name="Howarth C."/>
            <person name="Larson L."/>
            <person name="White J."/>
            <person name="Zeng Q."/>
            <person name="Kodira C."/>
            <person name="Yandava C."/>
            <person name="Alvarado L."/>
            <person name="O'Leary S."/>
            <person name="Szabo L."/>
            <person name="Dean R."/>
            <person name="Schein J."/>
        </authorList>
    </citation>
    <scope>NUCLEOTIDE SEQUENCE</scope>
    <source>
        <strain>CRL 75-36-700-3</strain>
    </source>
</reference>